<keyword evidence="4" id="KW-0106">Calcium</keyword>
<dbReference type="Gene3D" id="2.60.40.60">
    <property type="entry name" value="Cadherins"/>
    <property type="match status" value="12"/>
</dbReference>
<reference evidence="10" key="1">
    <citation type="submission" date="2022-11" db="EMBL/GenBank/DDBJ databases">
        <title>Centuries of genome instability and evolution in soft-shell clam transmissible cancer (bioRxiv).</title>
        <authorList>
            <person name="Hart S.F.M."/>
            <person name="Yonemitsu M.A."/>
            <person name="Giersch R.M."/>
            <person name="Beal B.F."/>
            <person name="Arriagada G."/>
            <person name="Davis B.W."/>
            <person name="Ostrander E.A."/>
            <person name="Goff S.P."/>
            <person name="Metzger M.J."/>
        </authorList>
    </citation>
    <scope>NUCLEOTIDE SEQUENCE</scope>
    <source>
        <strain evidence="10">MELC-2E11</strain>
        <tissue evidence="10">Siphon/mantle</tissue>
    </source>
</reference>
<comment type="subcellular location">
    <subcellularLocation>
        <location evidence="1">Membrane</location>
    </subcellularLocation>
</comment>
<feature type="domain" description="Cadherin" evidence="9">
    <location>
        <begin position="812"/>
        <end position="893"/>
    </location>
</feature>
<evidence type="ECO:0000256" key="4">
    <source>
        <dbReference type="ARBA" id="ARBA00022837"/>
    </source>
</evidence>
<feature type="signal peptide" evidence="8">
    <location>
        <begin position="1"/>
        <end position="18"/>
    </location>
</feature>
<name>A0ABY7DJ79_MYAAR</name>
<feature type="domain" description="Cadherin" evidence="9">
    <location>
        <begin position="1017"/>
        <end position="1147"/>
    </location>
</feature>
<dbReference type="SUPFAM" id="SSF49313">
    <property type="entry name" value="Cadherin-like"/>
    <property type="match status" value="11"/>
</dbReference>
<accession>A0ABY7DJ79</accession>
<feature type="transmembrane region" description="Helical" evidence="7">
    <location>
        <begin position="1386"/>
        <end position="1412"/>
    </location>
</feature>
<evidence type="ECO:0000256" key="3">
    <source>
        <dbReference type="ARBA" id="ARBA00022737"/>
    </source>
</evidence>
<dbReference type="InterPro" id="IPR020894">
    <property type="entry name" value="Cadherin_CS"/>
</dbReference>
<feature type="domain" description="Cadherin" evidence="9">
    <location>
        <begin position="266"/>
        <end position="376"/>
    </location>
</feature>
<keyword evidence="2 7" id="KW-0812">Transmembrane</keyword>
<evidence type="ECO:0000256" key="7">
    <source>
        <dbReference type="SAM" id="Phobius"/>
    </source>
</evidence>
<proteinExistence type="predicted"/>
<dbReference type="Pfam" id="PF00028">
    <property type="entry name" value="Cadherin"/>
    <property type="match status" value="3"/>
</dbReference>
<keyword evidence="8" id="KW-0732">Signal</keyword>
<keyword evidence="3" id="KW-0677">Repeat</keyword>
<evidence type="ECO:0000313" key="11">
    <source>
        <dbReference type="Proteomes" id="UP001164746"/>
    </source>
</evidence>
<dbReference type="InterPro" id="IPR015919">
    <property type="entry name" value="Cadherin-like_sf"/>
</dbReference>
<dbReference type="SMART" id="SM00112">
    <property type="entry name" value="CA"/>
    <property type="match status" value="9"/>
</dbReference>
<feature type="domain" description="Cadherin" evidence="9">
    <location>
        <begin position="58"/>
        <end position="133"/>
    </location>
</feature>
<evidence type="ECO:0000313" key="10">
    <source>
        <dbReference type="EMBL" id="WAQ96400.1"/>
    </source>
</evidence>
<dbReference type="PANTHER" id="PTHR24026:SF126">
    <property type="entry name" value="PROTOCADHERIN FAT 4"/>
    <property type="match status" value="1"/>
</dbReference>
<evidence type="ECO:0000256" key="1">
    <source>
        <dbReference type="ARBA" id="ARBA00004370"/>
    </source>
</evidence>
<organism evidence="10 11">
    <name type="scientific">Mya arenaria</name>
    <name type="common">Soft-shell clam</name>
    <dbReference type="NCBI Taxonomy" id="6604"/>
    <lineage>
        <taxon>Eukaryota</taxon>
        <taxon>Metazoa</taxon>
        <taxon>Spiralia</taxon>
        <taxon>Lophotrochozoa</taxon>
        <taxon>Mollusca</taxon>
        <taxon>Bivalvia</taxon>
        <taxon>Autobranchia</taxon>
        <taxon>Heteroconchia</taxon>
        <taxon>Euheterodonta</taxon>
        <taxon>Imparidentia</taxon>
        <taxon>Neoheterodontei</taxon>
        <taxon>Myida</taxon>
        <taxon>Myoidea</taxon>
        <taxon>Myidae</taxon>
        <taxon>Mya</taxon>
    </lineage>
</organism>
<protein>
    <submittedName>
        <fullName evidence="10">CAD87-like protein</fullName>
    </submittedName>
</protein>
<keyword evidence="6 7" id="KW-0472">Membrane</keyword>
<dbReference type="PROSITE" id="PS00232">
    <property type="entry name" value="CADHERIN_1"/>
    <property type="match status" value="4"/>
</dbReference>
<feature type="chain" id="PRO_5046289735" evidence="8">
    <location>
        <begin position="19"/>
        <end position="1532"/>
    </location>
</feature>
<feature type="domain" description="Cadherin" evidence="9">
    <location>
        <begin position="924"/>
        <end position="990"/>
    </location>
</feature>
<keyword evidence="5 7" id="KW-1133">Transmembrane helix</keyword>
<dbReference type="CDD" id="cd11304">
    <property type="entry name" value="Cadherin_repeat"/>
    <property type="match status" value="10"/>
</dbReference>
<feature type="domain" description="Cadherin" evidence="9">
    <location>
        <begin position="586"/>
        <end position="670"/>
    </location>
</feature>
<dbReference type="InterPro" id="IPR002126">
    <property type="entry name" value="Cadherin-like_dom"/>
</dbReference>
<feature type="domain" description="Cadherin" evidence="9">
    <location>
        <begin position="694"/>
        <end position="790"/>
    </location>
</feature>
<feature type="domain" description="Cadherin" evidence="9">
    <location>
        <begin position="400"/>
        <end position="494"/>
    </location>
</feature>
<evidence type="ECO:0000256" key="8">
    <source>
        <dbReference type="SAM" id="SignalP"/>
    </source>
</evidence>
<evidence type="ECO:0000256" key="2">
    <source>
        <dbReference type="ARBA" id="ARBA00022692"/>
    </source>
</evidence>
<sequence>MHVFGAFVFLTFHTLVASQDVIWIRDMDKFEINEGTDGSVYTLLANYQGRSDNIIYGFNAKTGDDVSLSVDNDYFQINEQTGEVFVKSKLDYEAASQKQGIKMRMVAKVRGDDTKYSRQESTVIVVNINDEKPVFINGSLSVTLRENEVITDPNGRLLIENLIVRDVDNLMTPPRRYPEAIVIGCSSNVSQLNARILARDQDISTEGGLRSIEYKFLPEPAFIQNDIEIDLENPTFRDFNTGEVRNEWPLEIEACEIISSGPPLVVGTTRTECTDIGTVTILIVDVNDNGPKFENPSYERFAIFTSHFVSPSAEFDLIGINTSSPIIIVKNTSLIDYEIGPQRYDLQIKTYDIQNPALFMIVPVTIHILDVNDNYPTFDRLNYTETIPENSQEGTNVVRIQARDIDSLQLGTAGLRYYLRESPYSPLFDIDEITGQLIVAKCTAGKHGQYPCLDYDIPPRTYTLSVSAVDSLGLGWSKAIDVFVRVTDVNDNPPTVIDYTRSIFENSVRFDPPLEVQGNDIDTNSRLSYSIQTQAPNSFWAIDPNTGEIFVNKPNGAGIKFDDGQTGLGRFLLDVAVTDGLSILQLLATDKDDPSSENGILEYKISTGSLGQFRVDINTGKLYTTDTAVLDYDNNNRYEMQVRVSDKGKPRLTALATVIVNILNVNNKDPYIDPFLQNFVVYDNAFIGQKIGTIRAYDQDADAQFNFTFNDQKEATSDQGYVVDYNVYDFRNLFIIDQKNGSILVNGKLNSRITNIVTYGVTVQDVTPKPPQTGLGQAFIRIKPFNTQPPEFENFTSPIYIDEEQPIGSVIVSLIARDNNGIEEFKIIEQPDDFFTVNPNTGAVSVISRVDYDDVRMINDSYLIVQVLDTGEPKLSATASLSVIFRNINDNFPNFLRRSTNTPVNVYNAEIFENAAFNTTVTTVYAEDRDRPDANGYHTVRYFMNDDRFSVDQFTGRIYVNLTNGAVLDRELNPLIRTQVIARDNPQNNPLGLPGNQRQRAAIIFETIGVETDILQLFSTDADIGNYSISFYSKVPGVGTDYNDYFDVRRESGRIYVKRSLLRHVGFYEFLVQATDDLGRGFKANATIYVEVKPSANSPPIWIIPPVDNMTIYVLELLLKASDRGETPLETTRFLTVIIKDVNDNKPLFIKDEEEFRVQESANVGYPIGQVQAFDDDENPEIFYDIISGNEEGKFFLGRVSTRAPLNKQIMTVQAIDRDAVGSGVVRYRLVGSNHIANINGQDKFLFYIHPKFGIMTNKVLMNQYAGQTFEVQVNARDGESIEESEDANTTALVFVTQPANEVKLLIGQNTGEVRLYQTQIQRSDVYVSGIRYDPLTKRYTILSTTEFSNIIQRERTSRSSDFDLLYIKEVAEFSSSQEIELEDSAVLIIMIIIAVLIFLIIVFCIVAFLCIRASKRQKKAMLLHKTHATPAPIPVVMAAVEPEPVIYDNRGFSQEEPVFVQQVEEKRVIETDPVHVQYAVVSKRSSSPERMEYDDDTDAIVTEIRDDDVPAQSAVYEPEYRIETEVVSEKF</sequence>
<gene>
    <name evidence="10" type="ORF">MAR_029090</name>
</gene>
<feature type="domain" description="Cadherin" evidence="9">
    <location>
        <begin position="1213"/>
        <end position="1299"/>
    </location>
</feature>
<dbReference type="Proteomes" id="UP001164746">
    <property type="component" value="Chromosome 2"/>
</dbReference>
<evidence type="ECO:0000256" key="6">
    <source>
        <dbReference type="ARBA" id="ARBA00023136"/>
    </source>
</evidence>
<keyword evidence="11" id="KW-1185">Reference proteome</keyword>
<dbReference type="EMBL" id="CP111013">
    <property type="protein sequence ID" value="WAQ96400.1"/>
    <property type="molecule type" value="Genomic_DNA"/>
</dbReference>
<evidence type="ECO:0000256" key="5">
    <source>
        <dbReference type="ARBA" id="ARBA00022989"/>
    </source>
</evidence>
<dbReference type="PANTHER" id="PTHR24026">
    <property type="entry name" value="FAT ATYPICAL CADHERIN-RELATED"/>
    <property type="match status" value="1"/>
</dbReference>
<dbReference type="PRINTS" id="PR00205">
    <property type="entry name" value="CADHERIN"/>
</dbReference>
<evidence type="ECO:0000259" key="9">
    <source>
        <dbReference type="SMART" id="SM00112"/>
    </source>
</evidence>